<dbReference type="InterPro" id="IPR042294">
    <property type="entry name" value="SETD2_animal"/>
</dbReference>
<dbReference type="GO" id="GO:0006355">
    <property type="term" value="P:regulation of DNA-templated transcription"/>
    <property type="evidence" value="ECO:0007669"/>
    <property type="project" value="InterPro"/>
</dbReference>
<dbReference type="InterPro" id="IPR001214">
    <property type="entry name" value="SET_dom"/>
</dbReference>
<dbReference type="SUPFAM" id="SSF47676">
    <property type="entry name" value="Conserved domain common to transcription factors TFIIS, elongin A, CRSP70"/>
    <property type="match status" value="1"/>
</dbReference>
<comment type="subcellular location">
    <subcellularLocation>
        <location evidence="2">Chromosome</location>
    </subcellularLocation>
    <subcellularLocation>
        <location evidence="1">Nucleus</location>
    </subcellularLocation>
</comment>
<dbReference type="EMBL" id="JAANQT010000044">
    <property type="protein sequence ID" value="KAG1315414.1"/>
    <property type="molecule type" value="Genomic_DNA"/>
</dbReference>
<evidence type="ECO:0000259" key="16">
    <source>
        <dbReference type="PROSITE" id="PS50868"/>
    </source>
</evidence>
<dbReference type="InterPro" id="IPR013257">
    <property type="entry name" value="SRI"/>
</dbReference>
<name>A0A9P6XJH5_RHIOR</name>
<keyword evidence="10" id="KW-0539">Nucleus</keyword>
<evidence type="ECO:0000259" key="17">
    <source>
        <dbReference type="PROSITE" id="PS51215"/>
    </source>
</evidence>
<dbReference type="SUPFAM" id="SSF51045">
    <property type="entry name" value="WW domain"/>
    <property type="match status" value="1"/>
</dbReference>
<dbReference type="PANTHER" id="PTHR46711:SF1">
    <property type="entry name" value="HISTONE-LYSINE N-METHYLTRANSFERASE SETD2"/>
    <property type="match status" value="1"/>
</dbReference>
<keyword evidence="6" id="KW-0808">Transferase</keyword>
<feature type="domain" description="SET" evidence="15">
    <location>
        <begin position="166"/>
        <end position="283"/>
    </location>
</feature>
<feature type="domain" description="AWS" evidence="17">
    <location>
        <begin position="109"/>
        <end position="164"/>
    </location>
</feature>
<organism evidence="18 19">
    <name type="scientific">Rhizopus oryzae</name>
    <name type="common">Mucormycosis agent</name>
    <name type="synonym">Rhizopus arrhizus var. delemar</name>
    <dbReference type="NCBI Taxonomy" id="64495"/>
    <lineage>
        <taxon>Eukaryota</taxon>
        <taxon>Fungi</taxon>
        <taxon>Fungi incertae sedis</taxon>
        <taxon>Mucoromycota</taxon>
        <taxon>Mucoromycotina</taxon>
        <taxon>Mucoromycetes</taxon>
        <taxon>Mucorales</taxon>
        <taxon>Mucorineae</taxon>
        <taxon>Rhizopodaceae</taxon>
        <taxon>Rhizopus</taxon>
    </lineage>
</organism>
<dbReference type="Proteomes" id="UP000716291">
    <property type="component" value="Unassembled WGS sequence"/>
</dbReference>
<protein>
    <recommendedName>
        <fullName evidence="3">[histone H3]-lysine(36) N-trimethyltransferase</fullName>
        <ecNumber evidence="3">2.1.1.359</ecNumber>
    </recommendedName>
    <alternativeName>
        <fullName evidence="11">SET domain-containing protein 2</fullName>
    </alternativeName>
</protein>
<dbReference type="Pfam" id="PF17907">
    <property type="entry name" value="AWS"/>
    <property type="match status" value="1"/>
</dbReference>
<evidence type="ECO:0000256" key="5">
    <source>
        <dbReference type="ARBA" id="ARBA00022603"/>
    </source>
</evidence>
<evidence type="ECO:0000256" key="9">
    <source>
        <dbReference type="ARBA" id="ARBA00023163"/>
    </source>
</evidence>
<dbReference type="Gene3D" id="2.170.270.10">
    <property type="entry name" value="SET domain"/>
    <property type="match status" value="1"/>
</dbReference>
<evidence type="ECO:0000313" key="19">
    <source>
        <dbReference type="Proteomes" id="UP000716291"/>
    </source>
</evidence>
<dbReference type="GO" id="GO:0140955">
    <property type="term" value="F:histone H3K36 trimethyltransferase activity"/>
    <property type="evidence" value="ECO:0007669"/>
    <property type="project" value="UniProtKB-EC"/>
</dbReference>
<dbReference type="InterPro" id="IPR001202">
    <property type="entry name" value="WW_dom"/>
</dbReference>
<dbReference type="CDD" id="cd19172">
    <property type="entry name" value="SET_SETD2"/>
    <property type="match status" value="1"/>
</dbReference>
<evidence type="ECO:0000256" key="7">
    <source>
        <dbReference type="ARBA" id="ARBA00022691"/>
    </source>
</evidence>
<keyword evidence="9" id="KW-0804">Transcription</keyword>
<keyword evidence="19" id="KW-1185">Reference proteome</keyword>
<dbReference type="EC" id="2.1.1.359" evidence="3"/>
<dbReference type="PANTHER" id="PTHR46711">
    <property type="entry name" value="HISTONE-LYSINE N-METHYLTRANSFERASE SETD2"/>
    <property type="match status" value="1"/>
</dbReference>
<feature type="compositionally biased region" description="Acidic residues" evidence="13">
    <location>
        <begin position="328"/>
        <end position="339"/>
    </location>
</feature>
<evidence type="ECO:0000256" key="13">
    <source>
        <dbReference type="SAM" id="MobiDB-lite"/>
    </source>
</evidence>
<dbReference type="PROSITE" id="PS50868">
    <property type="entry name" value="POST_SET"/>
    <property type="match status" value="1"/>
</dbReference>
<dbReference type="SUPFAM" id="SSF82199">
    <property type="entry name" value="SET domain"/>
    <property type="match status" value="1"/>
</dbReference>
<dbReference type="SMART" id="SM00570">
    <property type="entry name" value="AWS"/>
    <property type="match status" value="1"/>
</dbReference>
<feature type="region of interest" description="Disordered" evidence="13">
    <location>
        <begin position="920"/>
        <end position="951"/>
    </location>
</feature>
<dbReference type="AlphaFoldDB" id="A0A9P6XJH5"/>
<keyword evidence="8" id="KW-0805">Transcription regulation</keyword>
<dbReference type="InterPro" id="IPR046341">
    <property type="entry name" value="SET_dom_sf"/>
</dbReference>
<evidence type="ECO:0000256" key="4">
    <source>
        <dbReference type="ARBA" id="ARBA00022454"/>
    </source>
</evidence>
<reference evidence="18" key="1">
    <citation type="journal article" date="2020" name="Microb. Genom.">
        <title>Genetic diversity of clinical and environmental Mucorales isolates obtained from an investigation of mucormycosis cases among solid organ transplant recipients.</title>
        <authorList>
            <person name="Nguyen M.H."/>
            <person name="Kaul D."/>
            <person name="Muto C."/>
            <person name="Cheng S.J."/>
            <person name="Richter R.A."/>
            <person name="Bruno V.M."/>
            <person name="Liu G."/>
            <person name="Beyhan S."/>
            <person name="Sundermann A.J."/>
            <person name="Mounaud S."/>
            <person name="Pasculle A.W."/>
            <person name="Nierman W.C."/>
            <person name="Driscoll E."/>
            <person name="Cumbie R."/>
            <person name="Clancy C.J."/>
            <person name="Dupont C.L."/>
        </authorList>
    </citation>
    <scope>NUCLEOTIDE SEQUENCE</scope>
    <source>
        <strain evidence="18">GL11</strain>
    </source>
</reference>
<dbReference type="CDD" id="cd00201">
    <property type="entry name" value="WW"/>
    <property type="match status" value="1"/>
</dbReference>
<keyword evidence="5" id="KW-0489">Methyltransferase</keyword>
<dbReference type="Gene3D" id="2.20.70.10">
    <property type="match status" value="1"/>
</dbReference>
<evidence type="ECO:0000256" key="12">
    <source>
        <dbReference type="ARBA" id="ARBA00047545"/>
    </source>
</evidence>
<evidence type="ECO:0000256" key="1">
    <source>
        <dbReference type="ARBA" id="ARBA00004123"/>
    </source>
</evidence>
<evidence type="ECO:0000256" key="10">
    <source>
        <dbReference type="ARBA" id="ARBA00023242"/>
    </source>
</evidence>
<feature type="compositionally biased region" description="Basic and acidic residues" evidence="13">
    <location>
        <begin position="340"/>
        <end position="352"/>
    </location>
</feature>
<gene>
    <name evidence="18" type="ORF">G6F64_000683</name>
</gene>
<dbReference type="SMART" id="SM00456">
    <property type="entry name" value="WW"/>
    <property type="match status" value="1"/>
</dbReference>
<proteinExistence type="predicted"/>
<sequence length="963" mass="110070">MNLKPNPDSAEASHFLSSSYNILSNSSQSEVELAPFSGLSLDSSVIEAHQSFKIEDDDKNNFRFDEQANEEQLEEEYQLPSATADAMETYVNLIENVYCGSATGKTIAEESMPCECKYLQEVDDLDAACGDDNYCINRMMFMECTAEDCPCGRYCRNRRFQLRQYARVDVIRTEKKGFGLRALTDLPTNSFIMEYIGEVIPNQEFIRRTKEYEASGLEHYYFMTLKTDEIIDATKKGCLARFINHSCNPNCVTQKWVVGKNMRIGIFTNRDIKAGEELTFDYKFERYGAQAQVCYCGEFACKGFIGGSFKNSNSPRTKAVSSKILANTDEEDDDDDDDNNDRKQSDSDKEEVVTLTQKRMLQKMKRRKETQPLQHPDEVKSFVKKMLDSVGKSRLVIKLLHRLELIDKDTTLGKEIFRRFIHLHGLKMLKFWLGEWKNDKEILIRVFHVLSQLPLTNRNGLEDCKMFEIVGKFIHNEDEQINTSAKDLLSNWEPLKSIYRIPKRHTTELTRSLNDKSSVGESAKNEDAHSFVRFDSSREFFDPDNDYFEYFSVNADTSEIQWKLEFPPRCAIPTAPRAMIDSKNSYHGYLKHSTILATSYIPYSTTRNIDKISSHNNVLYNPHYRSKSGDSFIQFNDNHSIDSTSTTSPLKKLPSDWKFAYADNGIIYYYHQITGKTQWNFPEEKCSLIEGVNQKNLEDLVEKTTQDADSKKSYIKSDSSSISPVNHADAKPSHHITPVASKKRALETEDTLNGTELKKAIGKIVTKYLSSKPKDLWNSDKYLFKEIARKITHHIVDREAQSSRKIQSINSSVRSKIEKFIDSHATELVNKIIHKKKQHPIIPNVTHQLFVSSPRSTTSEDTNKYFKGTFLPSVSSPTGNVITTTLENESHLQYGDNSLPPTKKRMSLKIDAFANHLPASHQSSASLEKATKNSQIDTMDNTASNDEGFIKPSLMENNCDPYC</sequence>
<dbReference type="Pfam" id="PF08236">
    <property type="entry name" value="SRI"/>
    <property type="match status" value="1"/>
</dbReference>
<feature type="region of interest" description="Disordered" evidence="13">
    <location>
        <begin position="312"/>
        <end position="352"/>
    </location>
</feature>
<dbReference type="Gene3D" id="1.10.1740.100">
    <property type="entry name" value="Set2, Rpb1 interacting domain"/>
    <property type="match status" value="1"/>
</dbReference>
<dbReference type="InterPro" id="IPR036020">
    <property type="entry name" value="WW_dom_sf"/>
</dbReference>
<dbReference type="Pfam" id="PF00856">
    <property type="entry name" value="SET"/>
    <property type="match status" value="1"/>
</dbReference>
<dbReference type="InterPro" id="IPR044437">
    <property type="entry name" value="SETD2/Set2_SET"/>
</dbReference>
<dbReference type="Pfam" id="PF00397">
    <property type="entry name" value="WW"/>
    <property type="match status" value="1"/>
</dbReference>
<comment type="caution">
    <text evidence="18">The sequence shown here is derived from an EMBL/GenBank/DDBJ whole genome shotgun (WGS) entry which is preliminary data.</text>
</comment>
<comment type="catalytic activity">
    <reaction evidence="12">
        <text>L-lysyl(36)-[histone H3] + 3 S-adenosyl-L-methionine = N(6),N(6),N(6)-trimethyl-L-lysyl(36)-[histone H3] + 3 S-adenosyl-L-homocysteine + 3 H(+)</text>
        <dbReference type="Rhea" id="RHEA:60324"/>
        <dbReference type="Rhea" id="RHEA-COMP:9785"/>
        <dbReference type="Rhea" id="RHEA-COMP:15536"/>
        <dbReference type="ChEBI" id="CHEBI:15378"/>
        <dbReference type="ChEBI" id="CHEBI:29969"/>
        <dbReference type="ChEBI" id="CHEBI:57856"/>
        <dbReference type="ChEBI" id="CHEBI:59789"/>
        <dbReference type="ChEBI" id="CHEBI:61961"/>
        <dbReference type="EC" id="2.1.1.359"/>
    </reaction>
</comment>
<dbReference type="InterPro" id="IPR035441">
    <property type="entry name" value="TFIIS/LEDGF_dom_sf"/>
</dbReference>
<dbReference type="SMART" id="SM00317">
    <property type="entry name" value="SET"/>
    <property type="match status" value="1"/>
</dbReference>
<evidence type="ECO:0000313" key="18">
    <source>
        <dbReference type="EMBL" id="KAG1315414.1"/>
    </source>
</evidence>
<evidence type="ECO:0000256" key="3">
    <source>
        <dbReference type="ARBA" id="ARBA00012178"/>
    </source>
</evidence>
<dbReference type="InterPro" id="IPR003616">
    <property type="entry name" value="Post-SET_dom"/>
</dbReference>
<evidence type="ECO:0000256" key="6">
    <source>
        <dbReference type="ARBA" id="ARBA00022679"/>
    </source>
</evidence>
<dbReference type="PROSITE" id="PS01159">
    <property type="entry name" value="WW_DOMAIN_1"/>
    <property type="match status" value="1"/>
</dbReference>
<feature type="region of interest" description="Disordered" evidence="13">
    <location>
        <begin position="711"/>
        <end position="742"/>
    </location>
</feature>
<dbReference type="InterPro" id="IPR006560">
    <property type="entry name" value="AWS_dom"/>
</dbReference>
<evidence type="ECO:0000259" key="15">
    <source>
        <dbReference type="PROSITE" id="PS50280"/>
    </source>
</evidence>
<feature type="compositionally biased region" description="Polar residues" evidence="13">
    <location>
        <begin position="920"/>
        <end position="945"/>
    </location>
</feature>
<keyword evidence="7" id="KW-0949">S-adenosyl-L-methionine</keyword>
<dbReference type="GO" id="GO:0005634">
    <property type="term" value="C:nucleus"/>
    <property type="evidence" value="ECO:0007669"/>
    <property type="project" value="UniProtKB-SubCell"/>
</dbReference>
<dbReference type="PROSITE" id="PS51215">
    <property type="entry name" value="AWS"/>
    <property type="match status" value="1"/>
</dbReference>
<feature type="domain" description="WW" evidence="14">
    <location>
        <begin position="651"/>
        <end position="684"/>
    </location>
</feature>
<evidence type="ECO:0000256" key="8">
    <source>
        <dbReference type="ARBA" id="ARBA00023015"/>
    </source>
</evidence>
<dbReference type="GO" id="GO:0005694">
    <property type="term" value="C:chromosome"/>
    <property type="evidence" value="ECO:0007669"/>
    <property type="project" value="UniProtKB-SubCell"/>
</dbReference>
<dbReference type="GO" id="GO:0032259">
    <property type="term" value="P:methylation"/>
    <property type="evidence" value="ECO:0007669"/>
    <property type="project" value="UniProtKB-KW"/>
</dbReference>
<feature type="domain" description="Post-SET" evidence="16">
    <location>
        <begin position="290"/>
        <end position="306"/>
    </location>
</feature>
<dbReference type="InterPro" id="IPR038190">
    <property type="entry name" value="SRI_sf"/>
</dbReference>
<dbReference type="PROSITE" id="PS50020">
    <property type="entry name" value="WW_DOMAIN_2"/>
    <property type="match status" value="1"/>
</dbReference>
<evidence type="ECO:0000259" key="14">
    <source>
        <dbReference type="PROSITE" id="PS50020"/>
    </source>
</evidence>
<keyword evidence="4" id="KW-0158">Chromosome</keyword>
<dbReference type="PROSITE" id="PS50280">
    <property type="entry name" value="SET"/>
    <property type="match status" value="1"/>
</dbReference>
<evidence type="ECO:0000256" key="2">
    <source>
        <dbReference type="ARBA" id="ARBA00004286"/>
    </source>
</evidence>
<evidence type="ECO:0000256" key="11">
    <source>
        <dbReference type="ARBA" id="ARBA00030091"/>
    </source>
</evidence>
<accession>A0A9P6XJH5</accession>